<dbReference type="EMBL" id="SNRW01009307">
    <property type="protein sequence ID" value="KAA6378202.1"/>
    <property type="molecule type" value="Genomic_DNA"/>
</dbReference>
<dbReference type="GO" id="GO:0061632">
    <property type="term" value="F:RNA lariat debranching enzyme activator activity"/>
    <property type="evidence" value="ECO:0007669"/>
    <property type="project" value="TreeGrafter"/>
</dbReference>
<name>A0A5J4V6Y8_9EUKA</name>
<dbReference type="OrthoDB" id="444325at2759"/>
<proteinExistence type="predicted"/>
<dbReference type="GO" id="GO:0071014">
    <property type="term" value="C:post-mRNA release spliceosomal complex"/>
    <property type="evidence" value="ECO:0007669"/>
    <property type="project" value="TreeGrafter"/>
</dbReference>
<sequence length="637" mass="72441">MTKILVAAGVEGHWKTLYEKVESVKAKHGEFKALFCIGAFFPLSDDKKTDEEIHSFLSGEQKATIPTYFIGYPDRGREFFTQIGEEGRIGPNIYYLGAAGRKTVQGLDVVYISGLFKQNQTDNERSQLYQTNYSSFQYESICSDADPYTMCDILVANEIPRSVFNLVQIQQIDNRLLTQPTSDAASHLCQAYSPRYMFALGENCFYQRPPFETKCGHVCRFLCLPTFGADPKHDFYAASLTPVIQMEKTQLLQKPQGTTPSPFIQLNVNRDDIIDPLISGPVKRRRQDADVGVFFDQSNSGSGIKSWKGQNGRIPGSIEQQQQQSDEMNNNYQYNQQQNNRGRGFRGRGRNNQMGNYGQQQQYQSHQQWDQIRMQRDEQRQKDQDRGCWFCLANPKVEQHLVVSVGQESYVAVPKGPIAPGHVLIIPIEHISHPFPANTRAEIEAYSDSLKQLYSSWGIKNKNEQEQKDNQEQKSDIKDVTYIPLRLERRLNLKNAQHSYVELIPVPSDKGDEISAAIISRAKQERIVFELADSSKTVDELCGQIAFYNFQIGGKSWIYRLSENERFPINLGREVVARILGMANRADWRACTSNVEEETSSTNTLREILAQFLPRELSGADEAANQADDVEGKQDQQ</sequence>
<dbReference type="InterPro" id="IPR036265">
    <property type="entry name" value="HIT-like_sf"/>
</dbReference>
<dbReference type="InterPro" id="IPR040194">
    <property type="entry name" value="Cwf19-like"/>
</dbReference>
<dbReference type="CDD" id="cd07380">
    <property type="entry name" value="MPP_CWF19_N"/>
    <property type="match status" value="1"/>
</dbReference>
<feature type="compositionally biased region" description="Low complexity" evidence="1">
    <location>
        <begin position="329"/>
        <end position="342"/>
    </location>
</feature>
<comment type="caution">
    <text evidence="3">The sequence shown here is derived from an EMBL/GenBank/DDBJ whole genome shotgun (WGS) entry which is preliminary data.</text>
</comment>
<gene>
    <name evidence="3" type="ORF">EZS28_026271</name>
</gene>
<evidence type="ECO:0000313" key="4">
    <source>
        <dbReference type="Proteomes" id="UP000324800"/>
    </source>
</evidence>
<evidence type="ECO:0000256" key="1">
    <source>
        <dbReference type="SAM" id="MobiDB-lite"/>
    </source>
</evidence>
<dbReference type="AlphaFoldDB" id="A0A5J4V6Y8"/>
<feature type="domain" description="Cwf19-like C-terminal" evidence="2">
    <location>
        <begin position="376"/>
        <end position="457"/>
    </location>
</feature>
<feature type="compositionally biased region" description="Low complexity" evidence="1">
    <location>
        <begin position="350"/>
        <end position="364"/>
    </location>
</feature>
<organism evidence="3 4">
    <name type="scientific">Streblomastix strix</name>
    <dbReference type="NCBI Taxonomy" id="222440"/>
    <lineage>
        <taxon>Eukaryota</taxon>
        <taxon>Metamonada</taxon>
        <taxon>Preaxostyla</taxon>
        <taxon>Oxymonadida</taxon>
        <taxon>Streblomastigidae</taxon>
        <taxon>Streblomastix</taxon>
    </lineage>
</organism>
<evidence type="ECO:0000313" key="3">
    <source>
        <dbReference type="EMBL" id="KAA6378202.1"/>
    </source>
</evidence>
<evidence type="ECO:0000259" key="2">
    <source>
        <dbReference type="Pfam" id="PF04677"/>
    </source>
</evidence>
<dbReference type="PANTHER" id="PTHR12072:SF4">
    <property type="entry name" value="CWF19-LIKE PROTEIN 1"/>
    <property type="match status" value="1"/>
</dbReference>
<dbReference type="Pfam" id="PF04677">
    <property type="entry name" value="CwfJ_C_1"/>
    <property type="match status" value="1"/>
</dbReference>
<dbReference type="PANTHER" id="PTHR12072">
    <property type="entry name" value="CWF19, CELL CYCLE CONTROL PROTEIN"/>
    <property type="match status" value="1"/>
</dbReference>
<dbReference type="Gene3D" id="3.30.428.10">
    <property type="entry name" value="HIT-like"/>
    <property type="match status" value="1"/>
</dbReference>
<feature type="compositionally biased region" description="Polar residues" evidence="1">
    <location>
        <begin position="318"/>
        <end position="328"/>
    </location>
</feature>
<dbReference type="Proteomes" id="UP000324800">
    <property type="component" value="Unassembled WGS sequence"/>
</dbReference>
<accession>A0A5J4V6Y8</accession>
<dbReference type="InterPro" id="IPR006768">
    <property type="entry name" value="Cwf19-like_C_dom-1"/>
</dbReference>
<reference evidence="3 4" key="1">
    <citation type="submission" date="2019-03" db="EMBL/GenBank/DDBJ databases">
        <title>Single cell metagenomics reveals metabolic interactions within the superorganism composed of flagellate Streblomastix strix and complex community of Bacteroidetes bacteria on its surface.</title>
        <authorList>
            <person name="Treitli S.C."/>
            <person name="Kolisko M."/>
            <person name="Husnik F."/>
            <person name="Keeling P."/>
            <person name="Hampl V."/>
        </authorList>
    </citation>
    <scope>NUCLEOTIDE SEQUENCE [LARGE SCALE GENOMIC DNA]</scope>
    <source>
        <strain evidence="3">ST1C</strain>
    </source>
</reference>
<dbReference type="GO" id="GO:0000398">
    <property type="term" value="P:mRNA splicing, via spliceosome"/>
    <property type="evidence" value="ECO:0007669"/>
    <property type="project" value="TreeGrafter"/>
</dbReference>
<feature type="region of interest" description="Disordered" evidence="1">
    <location>
        <begin position="302"/>
        <end position="380"/>
    </location>
</feature>
<protein>
    <submittedName>
        <fullName evidence="3">Putative Zinc finger, CCCH-type</fullName>
    </submittedName>
</protein>
<dbReference type="SUPFAM" id="SSF54197">
    <property type="entry name" value="HIT-like"/>
    <property type="match status" value="1"/>
</dbReference>